<organism evidence="2 3">
    <name type="scientific">Ramazzottius varieornatus</name>
    <name type="common">Water bear</name>
    <name type="synonym">Tardigrade</name>
    <dbReference type="NCBI Taxonomy" id="947166"/>
    <lineage>
        <taxon>Eukaryota</taxon>
        <taxon>Metazoa</taxon>
        <taxon>Ecdysozoa</taxon>
        <taxon>Tardigrada</taxon>
        <taxon>Eutardigrada</taxon>
        <taxon>Parachela</taxon>
        <taxon>Hypsibioidea</taxon>
        <taxon>Ramazzottiidae</taxon>
        <taxon>Ramazzottius</taxon>
    </lineage>
</organism>
<keyword evidence="1" id="KW-1133">Transmembrane helix</keyword>
<evidence type="ECO:0000313" key="2">
    <source>
        <dbReference type="EMBL" id="GAU91460.1"/>
    </source>
</evidence>
<evidence type="ECO:0000256" key="1">
    <source>
        <dbReference type="SAM" id="Phobius"/>
    </source>
</evidence>
<feature type="transmembrane region" description="Helical" evidence="1">
    <location>
        <begin position="20"/>
        <end position="49"/>
    </location>
</feature>
<evidence type="ECO:0008006" key="4">
    <source>
        <dbReference type="Google" id="ProtNLM"/>
    </source>
</evidence>
<feature type="transmembrane region" description="Helical" evidence="1">
    <location>
        <begin position="56"/>
        <end position="78"/>
    </location>
</feature>
<dbReference type="SUPFAM" id="SSF81321">
    <property type="entry name" value="Family A G protein-coupled receptor-like"/>
    <property type="match status" value="1"/>
</dbReference>
<reference evidence="2 3" key="1">
    <citation type="journal article" date="2016" name="Nat. Commun.">
        <title>Extremotolerant tardigrade genome and improved radiotolerance of human cultured cells by tardigrade-unique protein.</title>
        <authorList>
            <person name="Hashimoto T."/>
            <person name="Horikawa D.D."/>
            <person name="Saito Y."/>
            <person name="Kuwahara H."/>
            <person name="Kozuka-Hata H."/>
            <person name="Shin-I T."/>
            <person name="Minakuchi Y."/>
            <person name="Ohishi K."/>
            <person name="Motoyama A."/>
            <person name="Aizu T."/>
            <person name="Enomoto A."/>
            <person name="Kondo K."/>
            <person name="Tanaka S."/>
            <person name="Hara Y."/>
            <person name="Koshikawa S."/>
            <person name="Sagara H."/>
            <person name="Miura T."/>
            <person name="Yokobori S."/>
            <person name="Miyagawa K."/>
            <person name="Suzuki Y."/>
            <person name="Kubo T."/>
            <person name="Oyama M."/>
            <person name="Kohara Y."/>
            <person name="Fujiyama A."/>
            <person name="Arakawa K."/>
            <person name="Katayama T."/>
            <person name="Toyoda A."/>
            <person name="Kunieda T."/>
        </authorList>
    </citation>
    <scope>NUCLEOTIDE SEQUENCE [LARGE SCALE GENOMIC DNA]</scope>
    <source>
        <strain evidence="2 3">YOKOZUNA-1</strain>
    </source>
</reference>
<protein>
    <recommendedName>
        <fullName evidence="4">G-protein coupled receptors family 1 profile domain-containing protein</fullName>
    </recommendedName>
</protein>
<keyword evidence="1" id="KW-0472">Membrane</keyword>
<dbReference type="EMBL" id="BDGG01000002">
    <property type="protein sequence ID" value="GAU91460.1"/>
    <property type="molecule type" value="Genomic_DNA"/>
</dbReference>
<dbReference type="AlphaFoldDB" id="A0A1D1USH2"/>
<keyword evidence="1" id="KW-0812">Transmembrane</keyword>
<dbReference type="Proteomes" id="UP000186922">
    <property type="component" value="Unassembled WGS sequence"/>
</dbReference>
<name>A0A1D1USH2_RAMVA</name>
<feature type="transmembrane region" description="Helical" evidence="1">
    <location>
        <begin position="141"/>
        <end position="163"/>
    </location>
</feature>
<feature type="transmembrane region" description="Helical" evidence="1">
    <location>
        <begin position="98"/>
        <end position="120"/>
    </location>
</feature>
<comment type="caution">
    <text evidence="2">The sequence shown here is derived from an EMBL/GenBank/DDBJ whole genome shotgun (WGS) entry which is preliminary data.</text>
</comment>
<dbReference type="CDD" id="cd00637">
    <property type="entry name" value="7tm_classA_rhodopsin-like"/>
    <property type="match status" value="1"/>
</dbReference>
<accession>A0A1D1USH2</accession>
<proteinExistence type="predicted"/>
<keyword evidence="3" id="KW-1185">Reference proteome</keyword>
<evidence type="ECO:0000313" key="3">
    <source>
        <dbReference type="Proteomes" id="UP000186922"/>
    </source>
</evidence>
<gene>
    <name evidence="2" type="primary">RvY_03708-1</name>
    <name evidence="2" type="synonym">RvY_03708.1</name>
    <name evidence="2" type="ORF">RvY_03708</name>
</gene>
<dbReference type="Gene3D" id="1.20.1070.10">
    <property type="entry name" value="Rhodopsin 7-helix transmembrane proteins"/>
    <property type="match status" value="1"/>
</dbReference>
<sequence>MTNSSESDYLHHAVQLPFMVMWATLTGSLLAVASICNAWNLVCLVFFVYSGRCTTAHVLSGVLFLNDFFSSTVFYPGIVINILRGNQGLWRERWFCQLISFGGTLSAVCSSMSNTQIAVFRVYMAYMRHCPAYKIRAQKKHVAAILVAFTYFLSALVPSISYLPAGTREIDPPYGFCGLEPHRQDGAIKLVLYGFADPLMMPPYRVIDDHLGFIKPWKNCVCCFPFSQWLTNASTERLPLPRICQPRLPAVVLVS</sequence>